<dbReference type="AlphaFoldDB" id="A0A3M2L558"/>
<protein>
    <submittedName>
        <fullName evidence="1">Uncharacterized protein</fullName>
    </submittedName>
</protein>
<reference evidence="1 2" key="1">
    <citation type="submission" date="2018-10" db="EMBL/GenBank/DDBJ databases">
        <title>Isolation from cow dung.</title>
        <authorList>
            <person name="Ling L."/>
        </authorList>
    </citation>
    <scope>NUCLEOTIDE SEQUENCE [LARGE SCALE GENOMIC DNA]</scope>
    <source>
        <strain evidence="1 2">NEAU-LL90</strain>
    </source>
</reference>
<evidence type="ECO:0000313" key="1">
    <source>
        <dbReference type="EMBL" id="RMI32822.1"/>
    </source>
</evidence>
<comment type="caution">
    <text evidence="1">The sequence shown here is derived from an EMBL/GenBank/DDBJ whole genome shotgun (WGS) entry which is preliminary data.</text>
</comment>
<organism evidence="1 2">
    <name type="scientific">Nocardia stercoris</name>
    <dbReference type="NCBI Taxonomy" id="2483361"/>
    <lineage>
        <taxon>Bacteria</taxon>
        <taxon>Bacillati</taxon>
        <taxon>Actinomycetota</taxon>
        <taxon>Actinomycetes</taxon>
        <taxon>Mycobacteriales</taxon>
        <taxon>Nocardiaceae</taxon>
        <taxon>Nocardia</taxon>
    </lineage>
</organism>
<gene>
    <name evidence="1" type="ORF">EBN03_12910</name>
</gene>
<sequence length="230" mass="25066">MGGSMGIGMFEEISEFTMVPEYQVGATVFDLLAANSARPIARVRRDENAWADPIWPVLAGPGLDTQVGMVVHSKRRFGKLVAYNAAREPFGSVSVDSIKRHSIGDTWQVEHVGIGNMTGGQVGSSVGAGLRKSSLVDFVAGDIGQAVNDVSRMRMEFRGADGPGFDVLKPAGLAKRAQVTVRDPRIDRILLFAFYILFHDGLATETPKEYIVDSVRAFSPSNWARKKQRP</sequence>
<dbReference type="Proteomes" id="UP000279275">
    <property type="component" value="Unassembled WGS sequence"/>
</dbReference>
<evidence type="ECO:0000313" key="2">
    <source>
        <dbReference type="Proteomes" id="UP000279275"/>
    </source>
</evidence>
<dbReference type="EMBL" id="RFFH01000004">
    <property type="protein sequence ID" value="RMI32822.1"/>
    <property type="molecule type" value="Genomic_DNA"/>
</dbReference>
<proteinExistence type="predicted"/>
<accession>A0A3M2L558</accession>
<keyword evidence="2" id="KW-1185">Reference proteome</keyword>
<name>A0A3M2L558_9NOCA</name>